<dbReference type="Proteomes" id="UP000245678">
    <property type="component" value="Unassembled WGS sequence"/>
</dbReference>
<dbReference type="Pfam" id="PF04434">
    <property type="entry name" value="SWIM"/>
    <property type="match status" value="1"/>
</dbReference>
<dbReference type="AlphaFoldDB" id="A0A316H306"/>
<reference evidence="3 4" key="1">
    <citation type="submission" date="2018-05" db="EMBL/GenBank/DDBJ databases">
        <title>Genomic Encyclopedia of Archaeal and Bacterial Type Strains, Phase II (KMG-II): from individual species to whole genera.</title>
        <authorList>
            <person name="Goeker M."/>
        </authorList>
    </citation>
    <scope>NUCLEOTIDE SEQUENCE [LARGE SCALE GENOMIC DNA]</scope>
    <source>
        <strain evidence="3 4">DSM 19975</strain>
    </source>
</reference>
<dbReference type="PROSITE" id="PS50966">
    <property type="entry name" value="ZF_SWIM"/>
    <property type="match status" value="1"/>
</dbReference>
<accession>A0A316H306</accession>
<feature type="domain" description="SWIM-type" evidence="2">
    <location>
        <begin position="56"/>
        <end position="93"/>
    </location>
</feature>
<keyword evidence="1" id="KW-0863">Zinc-finger</keyword>
<dbReference type="EMBL" id="QGHA01000010">
    <property type="protein sequence ID" value="PWK73780.1"/>
    <property type="molecule type" value="Genomic_DNA"/>
</dbReference>
<evidence type="ECO:0000259" key="2">
    <source>
        <dbReference type="PROSITE" id="PS50966"/>
    </source>
</evidence>
<name>A0A316H306_9SPHI</name>
<dbReference type="InterPro" id="IPR007527">
    <property type="entry name" value="Znf_SWIM"/>
</dbReference>
<protein>
    <submittedName>
        <fullName evidence="3">Putative Zn finger protein</fullName>
    </submittedName>
</protein>
<proteinExistence type="predicted"/>
<comment type="caution">
    <text evidence="3">The sequence shown here is derived from an EMBL/GenBank/DDBJ whole genome shotgun (WGS) entry which is preliminary data.</text>
</comment>
<keyword evidence="4" id="KW-1185">Reference proteome</keyword>
<evidence type="ECO:0000313" key="3">
    <source>
        <dbReference type="EMBL" id="PWK73780.1"/>
    </source>
</evidence>
<dbReference type="GO" id="GO:0008270">
    <property type="term" value="F:zinc ion binding"/>
    <property type="evidence" value="ECO:0007669"/>
    <property type="project" value="UniProtKB-KW"/>
</dbReference>
<evidence type="ECO:0000313" key="4">
    <source>
        <dbReference type="Proteomes" id="UP000245678"/>
    </source>
</evidence>
<sequence length="582" mass="67081">MKTVENNDKFTIYNFDHRINATILQRGKGYYNSGAIINLEEDEGTWTAEVEGTDDYEVTVTLTPDYQITNYFCDCPFDGDICKHVVAVFFQLRDEVKHQKPVTQKEAAENNFQALINKISIDEYRGFVNQLAKKDKNFKAAFELFFADKDDSADTGQKYVQLVQRTFKKFGSAGYIDYQSARLMGREIDKLIEDARHLIQKNKLNDAFAMTSILLTEVADMFAYIDDSSGAVSERISDLIELIHEIADNDNLPVGTKMQLFDFLKKELQNDIYFDLDCGYDLFELFENLASELNSEDVLLHFVDAKIAASVDDIYEYRRRRYVHIKIDFLKRTGQSLAANALIEENLDIQSLRQAKVNEAIAAHDFDKAKKLIAEGIKIAEAKKHPGTVSQWKKELLRIAVLENDVMTSRMLYKEFALDNSFNREYYNCWKATHTPDELPEVVEALIKEIISDTTKAFKKSSWSSLNSMLLAALGQIYIEEKYWNRLFNLVKDEGNLNTLMKYHKYLHPHYPAELTALYLPALESYADHTTDRNGYANLVNLLQTIKSDIPVACNPIMDLVRNFKLKYARRRAMMDELSKLD</sequence>
<gene>
    <name evidence="3" type="ORF">LX99_04166</name>
</gene>
<dbReference type="RefSeq" id="WP_109609538.1">
    <property type="nucleotide sequence ID" value="NZ_QGHA01000010.1"/>
</dbReference>
<organism evidence="3 4">
    <name type="scientific">Mucilaginibacter oryzae</name>
    <dbReference type="NCBI Taxonomy" id="468058"/>
    <lineage>
        <taxon>Bacteria</taxon>
        <taxon>Pseudomonadati</taxon>
        <taxon>Bacteroidota</taxon>
        <taxon>Sphingobacteriia</taxon>
        <taxon>Sphingobacteriales</taxon>
        <taxon>Sphingobacteriaceae</taxon>
        <taxon>Mucilaginibacter</taxon>
    </lineage>
</organism>
<evidence type="ECO:0000256" key="1">
    <source>
        <dbReference type="PROSITE-ProRule" id="PRU00325"/>
    </source>
</evidence>
<keyword evidence="1" id="KW-0862">Zinc</keyword>
<keyword evidence="1" id="KW-0479">Metal-binding</keyword>